<protein>
    <submittedName>
        <fullName evidence="1">Uncharacterized protein</fullName>
    </submittedName>
</protein>
<organism evidence="1">
    <name type="scientific">Podoviridae sp. ctG4L18</name>
    <dbReference type="NCBI Taxonomy" id="2825234"/>
    <lineage>
        <taxon>Viruses</taxon>
        <taxon>Duplodnaviria</taxon>
        <taxon>Heunggongvirae</taxon>
        <taxon>Uroviricota</taxon>
        <taxon>Caudoviricetes</taxon>
    </lineage>
</organism>
<sequence length="44" mass="5150">MRTIRKLSHINSLVLISSNLREMSCSLQTRMVSLILKRYHLLHG</sequence>
<evidence type="ECO:0000313" key="1">
    <source>
        <dbReference type="EMBL" id="DAF96181.1"/>
    </source>
</evidence>
<name>A0A8S5UNW4_9CAUD</name>
<dbReference type="EMBL" id="BK016114">
    <property type="protein sequence ID" value="DAF96181.1"/>
    <property type="molecule type" value="Genomic_DNA"/>
</dbReference>
<proteinExistence type="predicted"/>
<accession>A0A8S5UNW4</accession>
<reference evidence="1" key="1">
    <citation type="journal article" date="2021" name="Proc. Natl. Acad. Sci. U.S.A.">
        <title>A Catalog of Tens of Thousands of Viruses from Human Metagenomes Reveals Hidden Associations with Chronic Diseases.</title>
        <authorList>
            <person name="Tisza M.J."/>
            <person name="Buck C.B."/>
        </authorList>
    </citation>
    <scope>NUCLEOTIDE SEQUENCE</scope>
    <source>
        <strain evidence="1">CtG4L18</strain>
    </source>
</reference>